<dbReference type="AlphaFoldDB" id="A0A418WDC1"/>
<proteinExistence type="predicted"/>
<reference evidence="6 7" key="1">
    <citation type="submission" date="2018-09" db="EMBL/GenBank/DDBJ databases">
        <authorList>
            <person name="Zhu H."/>
        </authorList>
    </citation>
    <scope>NUCLEOTIDE SEQUENCE [LARGE SCALE GENOMIC DNA]</scope>
    <source>
        <strain evidence="6 7">K1W22B-8</strain>
    </source>
</reference>
<feature type="transmembrane region" description="Helical" evidence="5">
    <location>
        <begin position="207"/>
        <end position="231"/>
    </location>
</feature>
<name>A0A418WDC1_9PROT</name>
<organism evidence="6 7">
    <name type="scientific">Oleomonas cavernae</name>
    <dbReference type="NCBI Taxonomy" id="2320859"/>
    <lineage>
        <taxon>Bacteria</taxon>
        <taxon>Pseudomonadati</taxon>
        <taxon>Pseudomonadota</taxon>
        <taxon>Alphaproteobacteria</taxon>
        <taxon>Acetobacterales</taxon>
        <taxon>Acetobacteraceae</taxon>
        <taxon>Oleomonas</taxon>
    </lineage>
</organism>
<evidence type="ECO:0000256" key="3">
    <source>
        <dbReference type="ARBA" id="ARBA00022989"/>
    </source>
</evidence>
<dbReference type="PANTHER" id="PTHR30249">
    <property type="entry name" value="PUTATIVE SEROTONIN TRANSPORTER"/>
    <property type="match status" value="1"/>
</dbReference>
<dbReference type="EMBL" id="QYUK01000011">
    <property type="protein sequence ID" value="RJF87984.1"/>
    <property type="molecule type" value="Genomic_DNA"/>
</dbReference>
<feature type="transmembrane region" description="Helical" evidence="5">
    <location>
        <begin position="99"/>
        <end position="121"/>
    </location>
</feature>
<keyword evidence="4 5" id="KW-0472">Membrane</keyword>
<evidence type="ECO:0000256" key="1">
    <source>
        <dbReference type="ARBA" id="ARBA00004141"/>
    </source>
</evidence>
<dbReference type="PANTHER" id="PTHR30249:SF0">
    <property type="entry name" value="PLASTIDAL GLYCOLATE_GLYCERATE TRANSLOCATOR 1, CHLOROPLASTIC"/>
    <property type="match status" value="1"/>
</dbReference>
<dbReference type="GO" id="GO:0016020">
    <property type="term" value="C:membrane"/>
    <property type="evidence" value="ECO:0007669"/>
    <property type="project" value="UniProtKB-SubCell"/>
</dbReference>
<evidence type="ECO:0000313" key="6">
    <source>
        <dbReference type="EMBL" id="RJF87984.1"/>
    </source>
</evidence>
<dbReference type="OrthoDB" id="9811701at2"/>
<feature type="transmembrane region" description="Helical" evidence="5">
    <location>
        <begin position="6"/>
        <end position="30"/>
    </location>
</feature>
<keyword evidence="2 5" id="KW-0812">Transmembrane</keyword>
<accession>A0A418WDC1</accession>
<gene>
    <name evidence="6" type="ORF">D3874_13925</name>
</gene>
<dbReference type="RefSeq" id="WP_119778617.1">
    <property type="nucleotide sequence ID" value="NZ_QYUK01000011.1"/>
</dbReference>
<evidence type="ECO:0000256" key="4">
    <source>
        <dbReference type="ARBA" id="ARBA00023136"/>
    </source>
</evidence>
<keyword evidence="3 5" id="KW-1133">Transmembrane helix</keyword>
<feature type="transmembrane region" description="Helical" evidence="5">
    <location>
        <begin position="66"/>
        <end position="87"/>
    </location>
</feature>
<feature type="transmembrane region" description="Helical" evidence="5">
    <location>
        <begin position="42"/>
        <end position="60"/>
    </location>
</feature>
<dbReference type="Pfam" id="PF04172">
    <property type="entry name" value="LrgB"/>
    <property type="match status" value="1"/>
</dbReference>
<protein>
    <submittedName>
        <fullName evidence="6">LrgB family protein</fullName>
    </submittedName>
</protein>
<feature type="transmembrane region" description="Helical" evidence="5">
    <location>
        <begin position="154"/>
        <end position="175"/>
    </location>
</feature>
<dbReference type="Proteomes" id="UP000284605">
    <property type="component" value="Unassembled WGS sequence"/>
</dbReference>
<dbReference type="InterPro" id="IPR007300">
    <property type="entry name" value="CidB/LrgB"/>
</dbReference>
<sequence length="235" mass="24554">MTDLWVYLAASPLLWLFATLFAGTLGMFIFERTGRRQIANPTLLAVIMLITLLLVTQTPYDTYFEGAQFVHFLLGPATVALAVPLFHNRHIIRRAALPTVAALLAGSVVAIVSGVVIAQLLGATDEVTMSLAPRSTTTPVAMAIAERIGGIPSLAAALVSATGIPGSMLIFPLLARFGLVDDRARGLAIGVTSHGMGTARAFQDSQLAGSFAAIGLGLNALATAALVPLIIPLLR</sequence>
<comment type="caution">
    <text evidence="6">The sequence shown here is derived from an EMBL/GenBank/DDBJ whole genome shotgun (WGS) entry which is preliminary data.</text>
</comment>
<comment type="subcellular location">
    <subcellularLocation>
        <location evidence="1">Membrane</location>
        <topology evidence="1">Multi-pass membrane protein</topology>
    </subcellularLocation>
</comment>
<evidence type="ECO:0000256" key="2">
    <source>
        <dbReference type="ARBA" id="ARBA00022692"/>
    </source>
</evidence>
<keyword evidence="7" id="KW-1185">Reference proteome</keyword>
<evidence type="ECO:0000256" key="5">
    <source>
        <dbReference type="SAM" id="Phobius"/>
    </source>
</evidence>
<evidence type="ECO:0000313" key="7">
    <source>
        <dbReference type="Proteomes" id="UP000284605"/>
    </source>
</evidence>